<dbReference type="PANTHER" id="PTHR33744:SF7">
    <property type="entry name" value="PUCR FAMILY TRANSCRIPTIONAL REGULATOR"/>
    <property type="match status" value="1"/>
</dbReference>
<accession>E1QVG8</accession>
<feature type="domain" description="PucR C-terminal helix-turn-helix" evidence="1">
    <location>
        <begin position="455"/>
        <end position="508"/>
    </location>
</feature>
<sequence length="518" mass="57770">MKLRTVLYELACADWRIGREGILDEDVLLTPEYETNVPPKARLLRVVRLFDFRAGSVRPGQRHIMLVHAGSQIPVDLRVMGDFVAVAHSASYDDFRAAFLDLPAKAAVLELRRDRMFDAFLSSYDLAQFARRSSAVLGNPVIIANADMRLLATAGEFPADAPDVQEVLSQGYLTEEVNSALEGDGTLASVRHARHSIMSGTQRYGRRWVTSIIYYHHLEMGRYDVLEKDSPITGFDLELIDYAGQLAGVMIERLGAAGERVGAGSSVLHDLVEGSFVNERTMRAQILLTRLPIGESYVLLALTGQRNADKEYHARVGAMAVRALCNCLWYAREDCLVVLAPIGRNEAVGYDDYARAQRQLRTNEAFVSMLQNNGLSAFVSEPFDDLSKCPERLQEALDLGETIREPGPGRMFFYWEHRFAALAAIVGSPERLEMLLDKRVVAMADYDRDHGTSYLRTAIMSVRHPGSPADAAAALSVHRNTYFYRVNKIRELFFVDLKDGDDRLALSFSASLMEGVGH</sequence>
<dbReference type="Proteomes" id="UP000000333">
    <property type="component" value="Chromosome"/>
</dbReference>
<dbReference type="InterPro" id="IPR042070">
    <property type="entry name" value="PucR_C-HTH_sf"/>
</dbReference>
<proteinExistence type="predicted"/>
<dbReference type="eggNOG" id="COG2508">
    <property type="taxonomic scope" value="Bacteria"/>
</dbReference>
<name>E1QVG8_OLSUV</name>
<dbReference type="OrthoDB" id="3190266at2"/>
<dbReference type="GeneID" id="78512431"/>
<dbReference type="HOGENOM" id="CLU_035898_2_0_11"/>
<dbReference type="InterPro" id="IPR025736">
    <property type="entry name" value="PucR_C-HTH_dom"/>
</dbReference>
<protein>
    <submittedName>
        <fullName evidence="2">Putative transcriptional regulator, PucR family</fullName>
    </submittedName>
</protein>
<dbReference type="Gene3D" id="1.10.10.2840">
    <property type="entry name" value="PucR C-terminal helix-turn-helix domain"/>
    <property type="match status" value="1"/>
</dbReference>
<dbReference type="Pfam" id="PF13556">
    <property type="entry name" value="HTH_30"/>
    <property type="match status" value="1"/>
</dbReference>
<organism evidence="2 3">
    <name type="scientific">Olsenella uli (strain ATCC 49627 / DSM 7084 / CCUG 31166 / CIP 109912 / JCM 12494 / LMG 11480 / NCIMB 702895 / VPI D76D-27C)</name>
    <name type="common">Lactobacillus uli</name>
    <dbReference type="NCBI Taxonomy" id="633147"/>
    <lineage>
        <taxon>Bacteria</taxon>
        <taxon>Bacillati</taxon>
        <taxon>Actinomycetota</taxon>
        <taxon>Coriobacteriia</taxon>
        <taxon>Coriobacteriales</taxon>
        <taxon>Atopobiaceae</taxon>
        <taxon>Olsenella</taxon>
    </lineage>
</organism>
<reference evidence="2 3" key="1">
    <citation type="journal article" date="2010" name="Stand. Genomic Sci.">
        <title>Complete genome sequence of Olsenella uli type strain (VPI D76D-27C).</title>
        <authorList>
            <person name="Goker M."/>
            <person name="Held B."/>
            <person name="Lucas S."/>
            <person name="Nolan M."/>
            <person name="Yasawong M."/>
            <person name="Glavina Del Rio T."/>
            <person name="Tice H."/>
            <person name="Cheng J.F."/>
            <person name="Bruce D."/>
            <person name="Detter J.C."/>
            <person name="Tapia R."/>
            <person name="Han C."/>
            <person name="Goodwin L."/>
            <person name="Pitluck S."/>
            <person name="Liolios K."/>
            <person name="Ivanova N."/>
            <person name="Mavromatis K."/>
            <person name="Mikhailova N."/>
            <person name="Pati A."/>
            <person name="Chen A."/>
            <person name="Palaniappan K."/>
            <person name="Land M."/>
            <person name="Hauser L."/>
            <person name="Chang Y.J."/>
            <person name="Jeffries C.D."/>
            <person name="Rohde M."/>
            <person name="Sikorski J."/>
            <person name="Pukall R."/>
            <person name="Woyke T."/>
            <person name="Bristow J."/>
            <person name="Eisen J.A."/>
            <person name="Markowitz V."/>
            <person name="Hugenholtz P."/>
            <person name="Kyrpides N.C."/>
            <person name="Klenk H.P."/>
            <person name="Lapidus A."/>
        </authorList>
    </citation>
    <scope>NUCLEOTIDE SEQUENCE [LARGE SCALE GENOMIC DNA]</scope>
    <source>
        <strain evidence="3">ATCC 49627 / DSM 7084 / CIP 109912 / JCM 12494 / NCIMB 702895 / VPI D76D-27C</strain>
    </source>
</reference>
<dbReference type="PATRIC" id="fig|633147.7.peg.536"/>
<dbReference type="AlphaFoldDB" id="E1QVG8"/>
<dbReference type="PANTHER" id="PTHR33744">
    <property type="entry name" value="CARBOHYDRATE DIACID REGULATOR"/>
    <property type="match status" value="1"/>
</dbReference>
<dbReference type="EMBL" id="CP002106">
    <property type="protein sequence ID" value="ADK68121.1"/>
    <property type="molecule type" value="Genomic_DNA"/>
</dbReference>
<evidence type="ECO:0000313" key="2">
    <source>
        <dbReference type="EMBL" id="ADK68121.1"/>
    </source>
</evidence>
<keyword evidence="3" id="KW-1185">Reference proteome</keyword>
<dbReference type="STRING" id="633147.Olsu_1010"/>
<dbReference type="InterPro" id="IPR051448">
    <property type="entry name" value="CdaR-like_regulators"/>
</dbReference>
<dbReference type="KEGG" id="ols:Olsu_1010"/>
<gene>
    <name evidence="2" type="ordered locus">Olsu_1010</name>
</gene>
<evidence type="ECO:0000259" key="1">
    <source>
        <dbReference type="Pfam" id="PF13556"/>
    </source>
</evidence>
<evidence type="ECO:0000313" key="3">
    <source>
        <dbReference type="Proteomes" id="UP000000333"/>
    </source>
</evidence>
<dbReference type="RefSeq" id="WP_013251873.1">
    <property type="nucleotide sequence ID" value="NC_014363.1"/>
</dbReference>